<reference evidence="1 2" key="1">
    <citation type="submission" date="2021-04" db="EMBL/GenBank/DDBJ databases">
        <authorList>
            <person name="Bliznina A."/>
        </authorList>
    </citation>
    <scope>NUCLEOTIDE SEQUENCE [LARGE SCALE GENOMIC DNA]</scope>
</reference>
<evidence type="ECO:0000313" key="1">
    <source>
        <dbReference type="EMBL" id="CAG5091677.1"/>
    </source>
</evidence>
<accession>A0ABN7S8Y0</accession>
<keyword evidence="2" id="KW-1185">Reference proteome</keyword>
<dbReference type="Proteomes" id="UP001158576">
    <property type="component" value="Chromosome PAR"/>
</dbReference>
<evidence type="ECO:0000313" key="2">
    <source>
        <dbReference type="Proteomes" id="UP001158576"/>
    </source>
</evidence>
<name>A0ABN7S8Y0_OIKDI</name>
<gene>
    <name evidence="1" type="ORF">OKIOD_LOCUS4751</name>
</gene>
<protein>
    <submittedName>
        <fullName evidence="1">Oidioi.mRNA.OKI2018_I69.PAR.g13193.t1.cds</fullName>
    </submittedName>
</protein>
<organism evidence="1 2">
    <name type="scientific">Oikopleura dioica</name>
    <name type="common">Tunicate</name>
    <dbReference type="NCBI Taxonomy" id="34765"/>
    <lineage>
        <taxon>Eukaryota</taxon>
        <taxon>Metazoa</taxon>
        <taxon>Chordata</taxon>
        <taxon>Tunicata</taxon>
        <taxon>Appendicularia</taxon>
        <taxon>Copelata</taxon>
        <taxon>Oikopleuridae</taxon>
        <taxon>Oikopleura</taxon>
    </lineage>
</organism>
<proteinExistence type="predicted"/>
<dbReference type="EMBL" id="OU015568">
    <property type="protein sequence ID" value="CAG5091677.1"/>
    <property type="molecule type" value="Genomic_DNA"/>
</dbReference>
<sequence length="79" mass="8793">MICLSEALFQCSCKKYGSKWNRIEENEKMQSTKIILNKPGLVIVGQGNQGLVNTFDIYGGLARVYSPVLCKPKWSPGNV</sequence>